<reference evidence="10 11" key="1">
    <citation type="submission" date="2018-06" db="EMBL/GenBank/DDBJ databases">
        <title>Flavobacterium sp IMCC34762, genome.</title>
        <authorList>
            <person name="Joung Y."/>
            <person name="Cho J."/>
            <person name="Song J."/>
        </authorList>
    </citation>
    <scope>NUCLEOTIDE SEQUENCE [LARGE SCALE GENOMIC DNA]</scope>
    <source>
        <strain evidence="10 11">IMCC34762</strain>
    </source>
</reference>
<feature type="domain" description="MacB-like periplasmic core" evidence="9">
    <location>
        <begin position="37"/>
        <end position="257"/>
    </location>
</feature>
<accession>A0A2W7TRT5</accession>
<evidence type="ECO:0000313" key="10">
    <source>
        <dbReference type="EMBL" id="PZX92768.1"/>
    </source>
</evidence>
<evidence type="ECO:0000256" key="2">
    <source>
        <dbReference type="ARBA" id="ARBA00005236"/>
    </source>
</evidence>
<dbReference type="Proteomes" id="UP000249177">
    <property type="component" value="Unassembled WGS sequence"/>
</dbReference>
<feature type="transmembrane region" description="Helical" evidence="7">
    <location>
        <begin position="38"/>
        <end position="58"/>
    </location>
</feature>
<protein>
    <submittedName>
        <fullName evidence="10">ABC transporter permease</fullName>
    </submittedName>
</protein>
<feature type="domain" description="ABC3 transporter permease C-terminal" evidence="8">
    <location>
        <begin position="286"/>
        <end position="417"/>
    </location>
</feature>
<sequence>MARKQLESSRSDEKIKKETIMLTKIASRNIWRSKKRSLIIITAVSIGLWAGIFMMAFYNGMIEQRVNSAITSELSHIQLHNREFRKEYEIKYHLPKGKKMLEVIRKDNKVKAASARIIIKGMIASPSGSSGITINGVIPELEQQLTNLKGKIIKGSYFDPKKNNEIILSEKLRKKLNLNLNKKNILTFQDKNGNLASAAFRIKAIYKTINTPYDDSNVFVKINDIDSLAGIPNEVNEIAVLLQSSKSLNETQNELKQEFPGTEIMSWMEIAPELRLTVSVGDQMVFIFMGIILLALAFGIVNTMMMAVLERTREIGMLLALGMNKFKIFMMILLETFFLILAGCPIGILLGFLSIAISQRTGIDFSNFSEVYSSFGYSSIIYPSLTVRQFEIIMFLVVITAIFSALLPARRALQLNPAESLKK</sequence>
<evidence type="ECO:0000256" key="3">
    <source>
        <dbReference type="ARBA" id="ARBA00022475"/>
    </source>
</evidence>
<dbReference type="InterPro" id="IPR051447">
    <property type="entry name" value="Lipoprotein-release_system"/>
</dbReference>
<dbReference type="Pfam" id="PF12704">
    <property type="entry name" value="MacB_PCD"/>
    <property type="match status" value="1"/>
</dbReference>
<dbReference type="PANTHER" id="PTHR30489">
    <property type="entry name" value="LIPOPROTEIN-RELEASING SYSTEM TRANSMEMBRANE PROTEIN LOLE"/>
    <property type="match status" value="1"/>
</dbReference>
<feature type="transmembrane region" description="Helical" evidence="7">
    <location>
        <begin position="284"/>
        <end position="309"/>
    </location>
</feature>
<keyword evidence="4 7" id="KW-0812">Transmembrane</keyword>
<organism evidence="10 11">
    <name type="scientific">Flavobacterium aquariorum</name>
    <dbReference type="NCBI Taxonomy" id="2217670"/>
    <lineage>
        <taxon>Bacteria</taxon>
        <taxon>Pseudomonadati</taxon>
        <taxon>Bacteroidota</taxon>
        <taxon>Flavobacteriia</taxon>
        <taxon>Flavobacteriales</taxon>
        <taxon>Flavobacteriaceae</taxon>
        <taxon>Flavobacterium</taxon>
    </lineage>
</organism>
<dbReference type="Pfam" id="PF02687">
    <property type="entry name" value="FtsX"/>
    <property type="match status" value="1"/>
</dbReference>
<evidence type="ECO:0000313" key="11">
    <source>
        <dbReference type="Proteomes" id="UP000249177"/>
    </source>
</evidence>
<evidence type="ECO:0000256" key="6">
    <source>
        <dbReference type="ARBA" id="ARBA00023136"/>
    </source>
</evidence>
<evidence type="ECO:0000256" key="7">
    <source>
        <dbReference type="SAM" id="Phobius"/>
    </source>
</evidence>
<comment type="similarity">
    <text evidence="2">Belongs to the ABC-4 integral membrane protein family. LolC/E subfamily.</text>
</comment>
<dbReference type="EMBL" id="QKXH01000008">
    <property type="protein sequence ID" value="PZX92768.1"/>
    <property type="molecule type" value="Genomic_DNA"/>
</dbReference>
<evidence type="ECO:0000259" key="9">
    <source>
        <dbReference type="Pfam" id="PF12704"/>
    </source>
</evidence>
<keyword evidence="6 7" id="KW-0472">Membrane</keyword>
<comment type="subcellular location">
    <subcellularLocation>
        <location evidence="1">Cell membrane</location>
        <topology evidence="1">Multi-pass membrane protein</topology>
    </subcellularLocation>
</comment>
<keyword evidence="5 7" id="KW-1133">Transmembrane helix</keyword>
<keyword evidence="11" id="KW-1185">Reference proteome</keyword>
<dbReference type="InterPro" id="IPR025857">
    <property type="entry name" value="MacB_PCD"/>
</dbReference>
<comment type="caution">
    <text evidence="10">The sequence shown here is derived from an EMBL/GenBank/DDBJ whole genome shotgun (WGS) entry which is preliminary data.</text>
</comment>
<evidence type="ECO:0000256" key="5">
    <source>
        <dbReference type="ARBA" id="ARBA00022989"/>
    </source>
</evidence>
<dbReference type="GO" id="GO:0044874">
    <property type="term" value="P:lipoprotein localization to outer membrane"/>
    <property type="evidence" value="ECO:0007669"/>
    <property type="project" value="TreeGrafter"/>
</dbReference>
<proteinExistence type="inferred from homology"/>
<dbReference type="AlphaFoldDB" id="A0A2W7TRT5"/>
<evidence type="ECO:0000256" key="4">
    <source>
        <dbReference type="ARBA" id="ARBA00022692"/>
    </source>
</evidence>
<dbReference type="InterPro" id="IPR003838">
    <property type="entry name" value="ABC3_permease_C"/>
</dbReference>
<keyword evidence="3" id="KW-1003">Cell membrane</keyword>
<gene>
    <name evidence="10" type="ORF">DOS84_12890</name>
</gene>
<dbReference type="GO" id="GO:0098797">
    <property type="term" value="C:plasma membrane protein complex"/>
    <property type="evidence" value="ECO:0007669"/>
    <property type="project" value="TreeGrafter"/>
</dbReference>
<evidence type="ECO:0000256" key="1">
    <source>
        <dbReference type="ARBA" id="ARBA00004651"/>
    </source>
</evidence>
<dbReference type="PANTHER" id="PTHR30489:SF0">
    <property type="entry name" value="LIPOPROTEIN-RELEASING SYSTEM TRANSMEMBRANE PROTEIN LOLE"/>
    <property type="match status" value="1"/>
</dbReference>
<feature type="transmembrane region" description="Helical" evidence="7">
    <location>
        <begin position="329"/>
        <end position="357"/>
    </location>
</feature>
<name>A0A2W7TRT5_9FLAO</name>
<feature type="transmembrane region" description="Helical" evidence="7">
    <location>
        <begin position="392"/>
        <end position="413"/>
    </location>
</feature>
<evidence type="ECO:0000259" key="8">
    <source>
        <dbReference type="Pfam" id="PF02687"/>
    </source>
</evidence>